<dbReference type="Gene3D" id="3.90.25.10">
    <property type="entry name" value="UDP-galactose 4-epimerase, domain 1"/>
    <property type="match status" value="1"/>
</dbReference>
<dbReference type="GO" id="GO:0050661">
    <property type="term" value="F:NADP binding"/>
    <property type="evidence" value="ECO:0007669"/>
    <property type="project" value="InterPro"/>
</dbReference>
<reference evidence="6 7" key="1">
    <citation type="submission" date="2016-03" db="EMBL/GenBank/DDBJ databases">
        <title>Acetic acid bacteria sequencing.</title>
        <authorList>
            <person name="Brandt J."/>
            <person name="Jakob F."/>
            <person name="Vogel R.F."/>
        </authorList>
    </citation>
    <scope>NUCLEOTIDE SEQUENCE [LARGE SCALE GENOMIC DNA]</scope>
    <source>
        <strain evidence="6 7">TMW2.1153</strain>
    </source>
</reference>
<accession>A0A1U9KKZ7</accession>
<comment type="cofactor">
    <cofactor evidence="4">
        <name>NADP(+)</name>
        <dbReference type="ChEBI" id="CHEBI:58349"/>
    </cofactor>
    <text evidence="4">Binds 1 NADP(+) per subunit.</text>
</comment>
<dbReference type="STRING" id="435.A0U92_12320"/>
<dbReference type="InterPro" id="IPR001509">
    <property type="entry name" value="Epimerase_deHydtase"/>
</dbReference>
<feature type="binding site" evidence="4">
    <location>
        <position position="220"/>
    </location>
    <ligand>
        <name>substrate</name>
    </ligand>
</feature>
<evidence type="ECO:0000256" key="1">
    <source>
        <dbReference type="ARBA" id="ARBA00022857"/>
    </source>
</evidence>
<feature type="domain" description="NAD-dependent epimerase/dehydratase" evidence="5">
    <location>
        <begin position="2"/>
        <end position="248"/>
    </location>
</feature>
<comment type="function">
    <text evidence="4">Catalyzes the interconversion between ADP-D-glycero-beta-D-manno-heptose and ADP-L-glycero-beta-D-manno-heptose via an epimerization at carbon 6 of the heptose.</text>
</comment>
<feature type="binding site" evidence="4">
    <location>
        <begin position="206"/>
        <end position="209"/>
    </location>
    <ligand>
        <name>substrate</name>
    </ligand>
</feature>
<feature type="binding site" evidence="4">
    <location>
        <begin position="30"/>
        <end position="31"/>
    </location>
    <ligand>
        <name>NADP(+)</name>
        <dbReference type="ChEBI" id="CHEBI:58349"/>
    </ligand>
</feature>
<comment type="catalytic activity">
    <reaction evidence="4">
        <text>ADP-D-glycero-beta-D-manno-heptose = ADP-L-glycero-beta-D-manno-heptose</text>
        <dbReference type="Rhea" id="RHEA:17577"/>
        <dbReference type="ChEBI" id="CHEBI:59967"/>
        <dbReference type="ChEBI" id="CHEBI:61506"/>
        <dbReference type="EC" id="5.1.3.20"/>
    </reaction>
</comment>
<feature type="binding site" evidence="4">
    <location>
        <begin position="72"/>
        <end position="76"/>
    </location>
    <ligand>
        <name>NADP(+)</name>
        <dbReference type="ChEBI" id="CHEBI:58349"/>
    </ligand>
</feature>
<dbReference type="SUPFAM" id="SSF51735">
    <property type="entry name" value="NAD(P)-binding Rossmann-fold domains"/>
    <property type="match status" value="1"/>
</dbReference>
<feature type="binding site" evidence="4">
    <location>
        <position position="146"/>
    </location>
    <ligand>
        <name>NADP(+)</name>
        <dbReference type="ChEBI" id="CHEBI:58349"/>
    </ligand>
</feature>
<dbReference type="InterPro" id="IPR011912">
    <property type="entry name" value="Heptose_epim"/>
</dbReference>
<dbReference type="NCBIfam" id="TIGR02197">
    <property type="entry name" value="heptose_epim"/>
    <property type="match status" value="1"/>
</dbReference>
<dbReference type="PANTHER" id="PTHR43103:SF3">
    <property type="entry name" value="ADP-L-GLYCERO-D-MANNO-HEPTOSE-6-EPIMERASE"/>
    <property type="match status" value="1"/>
</dbReference>
<evidence type="ECO:0000256" key="2">
    <source>
        <dbReference type="ARBA" id="ARBA00023235"/>
    </source>
</evidence>
<dbReference type="Pfam" id="PF01370">
    <property type="entry name" value="Epimerase"/>
    <property type="match status" value="1"/>
</dbReference>
<organism evidence="6 7">
    <name type="scientific">Acetobacter aceti</name>
    <dbReference type="NCBI Taxonomy" id="435"/>
    <lineage>
        <taxon>Bacteria</taxon>
        <taxon>Pseudomonadati</taxon>
        <taxon>Pseudomonadota</taxon>
        <taxon>Alphaproteobacteria</taxon>
        <taxon>Acetobacterales</taxon>
        <taxon>Acetobacteraceae</taxon>
        <taxon>Acetobacter</taxon>
        <taxon>Acetobacter subgen. Acetobacter</taxon>
    </lineage>
</organism>
<comment type="domain">
    <text evidence="4">Contains a large N-terminal NADP-binding domain, and a smaller C-terminal substrate-binding domain.</text>
</comment>
<feature type="binding site" evidence="4">
    <location>
        <begin position="10"/>
        <end position="11"/>
    </location>
    <ligand>
        <name>NADP(+)</name>
        <dbReference type="ChEBI" id="CHEBI:58349"/>
    </ligand>
</feature>
<dbReference type="EMBL" id="CP014692">
    <property type="protein sequence ID" value="AQS86474.1"/>
    <property type="molecule type" value="Genomic_DNA"/>
</dbReference>
<dbReference type="InterPro" id="IPR036291">
    <property type="entry name" value="NAD(P)-bd_dom_sf"/>
</dbReference>
<keyword evidence="3 4" id="KW-0119">Carbohydrate metabolism</keyword>
<name>A0A1U9KKZ7_ACEAC</name>
<keyword evidence="7" id="KW-1185">Reference proteome</keyword>
<feature type="active site" description="Proton acceptor" evidence="4">
    <location>
        <position position="142"/>
    </location>
</feature>
<dbReference type="UniPathway" id="UPA00356">
    <property type="reaction ID" value="UER00440"/>
</dbReference>
<dbReference type="GO" id="GO:0097171">
    <property type="term" value="P:ADP-L-glycero-beta-D-manno-heptose biosynthetic process"/>
    <property type="evidence" value="ECO:0007669"/>
    <property type="project" value="UniProtKB-UniPathway"/>
</dbReference>
<dbReference type="CDD" id="cd05248">
    <property type="entry name" value="ADP_GME_SDR_e"/>
    <property type="match status" value="1"/>
</dbReference>
<feature type="active site" description="Proton acceptor" evidence="4">
    <location>
        <position position="183"/>
    </location>
</feature>
<sequence length="327" mass="36503">MIIVTGGAGFIGSCLVASLCARGLDVVVVDRLRDGEKWRNLRRHIPVRVVGPEDLEGLLNDDTLKFEAVFHMGAISTTTARDGDLVWHTNVSLSERLWSWCAQQGVRFFYASSAATYGAADQVALFSDDPALLPTLEPLNLYGWSKQAFDLNVMRALEQARARPPQWAGLKFFNVYGPNEYHKGNMISVVKVKYDEVRLGHPARLFRSDRADIADGQQKRDFIWVGDVVKVMLWLYDNPGVNGLFNCGTGEARTYLDLAHAVCDAAGVKRAVDYIDMPESLRGQYQSFTQADMSRLRAAGYTAPFTSLEDGVLRYVRDHLSKADPYL</sequence>
<dbReference type="OrthoDB" id="9801785at2"/>
<comment type="similarity">
    <text evidence="4">Belongs to the NAD(P)-dependent epimerase/dehydratase family. HldD subfamily.</text>
</comment>
<dbReference type="PANTHER" id="PTHR43103">
    <property type="entry name" value="NUCLEOSIDE-DIPHOSPHATE-SUGAR EPIMERASE"/>
    <property type="match status" value="1"/>
</dbReference>
<evidence type="ECO:0000259" key="5">
    <source>
        <dbReference type="Pfam" id="PF01370"/>
    </source>
</evidence>
<dbReference type="Gene3D" id="3.40.50.720">
    <property type="entry name" value="NAD(P)-binding Rossmann-like Domain"/>
    <property type="match status" value="1"/>
</dbReference>
<dbReference type="GO" id="GO:0005975">
    <property type="term" value="P:carbohydrate metabolic process"/>
    <property type="evidence" value="ECO:0007669"/>
    <property type="project" value="UniProtKB-UniRule"/>
</dbReference>
<dbReference type="Proteomes" id="UP000188937">
    <property type="component" value="Chromosome"/>
</dbReference>
<feature type="binding site" evidence="4">
    <location>
        <position position="185"/>
    </location>
    <ligand>
        <name>substrate</name>
    </ligand>
</feature>
<keyword evidence="2 4" id="KW-0413">Isomerase</keyword>
<dbReference type="KEGG" id="aace:A0U92_12320"/>
<comment type="caution">
    <text evidence="4">Lacks conserved residue(s) required for the propagation of feature annotation.</text>
</comment>
<comment type="subunit">
    <text evidence="4">Homopentamer.</text>
</comment>
<feature type="binding site" evidence="4">
    <location>
        <position position="37"/>
    </location>
    <ligand>
        <name>NADP(+)</name>
        <dbReference type="ChEBI" id="CHEBI:58349"/>
    </ligand>
</feature>
<keyword evidence="1 4" id="KW-0521">NADP</keyword>
<evidence type="ECO:0000313" key="7">
    <source>
        <dbReference type="Proteomes" id="UP000188937"/>
    </source>
</evidence>
<dbReference type="HAMAP" id="MF_01601">
    <property type="entry name" value="Heptose_epimerase"/>
    <property type="match status" value="1"/>
</dbReference>
<proteinExistence type="inferred from homology"/>
<protein>
    <recommendedName>
        <fullName evidence="4">ADP-L-glycero-D-manno-heptose-6-epimerase</fullName>
        <ecNumber evidence="4">5.1.3.20</ecNumber>
    </recommendedName>
    <alternativeName>
        <fullName evidence="4">ADP-L-glycero-beta-D-manno-heptose-6-epimerase</fullName>
        <shortName evidence="4">ADP-glyceromanno-heptose 6-epimerase</shortName>
        <shortName evidence="4">ADP-hep 6-epimerase</shortName>
        <shortName evidence="4">AGME</shortName>
    </alternativeName>
</protein>
<evidence type="ECO:0000313" key="6">
    <source>
        <dbReference type="EMBL" id="AQS86474.1"/>
    </source>
</evidence>
<comment type="pathway">
    <text evidence="4">Nucleotide-sugar biosynthesis; ADP-L-glycero-beta-D-manno-heptose biosynthesis; ADP-L-glycero-beta-D-manno-heptose from D-glycero-beta-D-manno-heptose 7-phosphate: step 4/4.</text>
</comment>
<feature type="binding site" evidence="4">
    <location>
        <position position="174"/>
    </location>
    <ligand>
        <name>substrate</name>
    </ligand>
</feature>
<dbReference type="GO" id="GO:0008712">
    <property type="term" value="F:ADP-glyceromanno-heptose 6-epimerase activity"/>
    <property type="evidence" value="ECO:0007669"/>
    <property type="project" value="UniProtKB-UniRule"/>
</dbReference>
<feature type="binding site" evidence="4">
    <location>
        <position position="183"/>
    </location>
    <ligand>
        <name>NADP(+)</name>
        <dbReference type="ChEBI" id="CHEBI:58349"/>
    </ligand>
</feature>
<dbReference type="AlphaFoldDB" id="A0A1U9KKZ7"/>
<dbReference type="EC" id="5.1.3.20" evidence="4"/>
<gene>
    <name evidence="4" type="primary">hldD</name>
    <name evidence="6" type="ORF">A0U92_12320</name>
</gene>
<evidence type="ECO:0000256" key="4">
    <source>
        <dbReference type="HAMAP-Rule" id="MF_01601"/>
    </source>
</evidence>
<feature type="binding site" evidence="4">
    <location>
        <position position="175"/>
    </location>
    <ligand>
        <name>NADP(+)</name>
        <dbReference type="ChEBI" id="CHEBI:58349"/>
    </ligand>
</feature>
<feature type="binding site" evidence="4">
    <location>
        <position position="285"/>
    </location>
    <ligand>
        <name>substrate</name>
    </ligand>
</feature>
<dbReference type="RefSeq" id="WP_077814433.1">
    <property type="nucleotide sequence ID" value="NZ_CP014692.1"/>
</dbReference>
<evidence type="ECO:0000256" key="3">
    <source>
        <dbReference type="ARBA" id="ARBA00023277"/>
    </source>
</evidence>